<dbReference type="Proteomes" id="UP000559626">
    <property type="component" value="Unassembled WGS sequence"/>
</dbReference>
<evidence type="ECO:0000313" key="2">
    <source>
        <dbReference type="EMBL" id="NML63593.1"/>
    </source>
</evidence>
<feature type="chain" id="PRO_5031423597" evidence="1">
    <location>
        <begin position="46"/>
        <end position="448"/>
    </location>
</feature>
<keyword evidence="1" id="KW-0732">Signal</keyword>
<dbReference type="AlphaFoldDB" id="A0A7Y0AA71"/>
<evidence type="ECO:0000313" key="3">
    <source>
        <dbReference type="Proteomes" id="UP000559626"/>
    </source>
</evidence>
<accession>A0A7Y0AA71</accession>
<reference evidence="2 3" key="1">
    <citation type="submission" date="2020-04" db="EMBL/GenBank/DDBJ databases">
        <title>Hymenobacter polaris sp. nov., isolated from Arctic soil.</title>
        <authorList>
            <person name="Dahal R.H."/>
        </authorList>
    </citation>
    <scope>NUCLEOTIDE SEQUENCE [LARGE SCALE GENOMIC DNA]</scope>
    <source>
        <strain evidence="2 3">RP-2-7</strain>
    </source>
</reference>
<keyword evidence="3" id="KW-1185">Reference proteome</keyword>
<evidence type="ECO:0000256" key="1">
    <source>
        <dbReference type="SAM" id="SignalP"/>
    </source>
</evidence>
<organism evidence="2 3">
    <name type="scientific">Hymenobacter polaris</name>
    <dbReference type="NCBI Taxonomy" id="2682546"/>
    <lineage>
        <taxon>Bacteria</taxon>
        <taxon>Pseudomonadati</taxon>
        <taxon>Bacteroidota</taxon>
        <taxon>Cytophagia</taxon>
        <taxon>Cytophagales</taxon>
        <taxon>Hymenobacteraceae</taxon>
        <taxon>Hymenobacter</taxon>
    </lineage>
</organism>
<dbReference type="RefSeq" id="WP_169528941.1">
    <property type="nucleotide sequence ID" value="NZ_JABBGH010000001.1"/>
</dbReference>
<comment type="caution">
    <text evidence="2">The sequence shown here is derived from an EMBL/GenBank/DDBJ whole genome shotgun (WGS) entry which is preliminary data.</text>
</comment>
<sequence>MRSAADTRFLQNETLALFSRLQTVRSFALSTPMVLAAAVSAPAQAAINAHLAHVAFDLRRKLLAFLGWLRHPASRRLSAAATQARYVLLKLRFNNLLDQVDIFADVLGQRAEHNTGIWVAGLDALAEDALALPGGYYTPPPLICYLERGHGAAIRRARTRLPGGDLSPVGVIQIPRERMIGSGIASSLIHEVGHQGSELLDLTTTIRQDIEQVIAAGDQADALPWQLLSRWLNEILSDCWALGHLGITATYGLLSVVSLPSYFVFRIGTDGPHPFPWIRLKISLALGAALFPDPQWAALGRQWEGLYPTHELSHVKRALIGRLEAVLPAFARLVLGHRSARLRGGQLADIFPLAERHPAQLRQLYDAWQRHPYLREHSAPSLVFAVVGQAKADGRISTEDEVLVLSHMLAHWALNRARNYCLAPAQPLAPYSSTLPLNPRTHEPRTKH</sequence>
<proteinExistence type="predicted"/>
<dbReference type="EMBL" id="JABBGH010000001">
    <property type="protein sequence ID" value="NML63593.1"/>
    <property type="molecule type" value="Genomic_DNA"/>
</dbReference>
<protein>
    <submittedName>
        <fullName evidence="2">Uncharacterized protein</fullName>
    </submittedName>
</protein>
<feature type="signal peptide" evidence="1">
    <location>
        <begin position="1"/>
        <end position="45"/>
    </location>
</feature>
<gene>
    <name evidence="2" type="ORF">HHL22_00060</name>
</gene>
<name>A0A7Y0AA71_9BACT</name>